<organism evidence="1 3">
    <name type="scientific">Bifidobacterium bifidum</name>
    <dbReference type="NCBI Taxonomy" id="1681"/>
    <lineage>
        <taxon>Bacteria</taxon>
        <taxon>Bacillati</taxon>
        <taxon>Actinomycetota</taxon>
        <taxon>Actinomycetes</taxon>
        <taxon>Bifidobacteriales</taxon>
        <taxon>Bifidobacteriaceae</taxon>
        <taxon>Bifidobacterium</taxon>
    </lineage>
</organism>
<evidence type="ECO:0000313" key="2">
    <source>
        <dbReference type="EMBL" id="RHJ24783.1"/>
    </source>
</evidence>
<evidence type="ECO:0000313" key="1">
    <source>
        <dbReference type="EMBL" id="KWZ80568.1"/>
    </source>
</evidence>
<dbReference type="AlphaFoldDB" id="A0A0E2Z902"/>
<dbReference type="EMBL" id="QRLR01000001">
    <property type="protein sequence ID" value="RHJ24783.1"/>
    <property type="molecule type" value="Genomic_DNA"/>
</dbReference>
<dbReference type="PATRIC" id="fig|1681.23.peg.1504"/>
<name>A0A0E2Z902_BIFBI</name>
<sequence>MQLSSAELIVTIVFAIVGLLMGFVSGAMPLQPQRMTPAQATAQKVLGFAIVAVVVVLALASMNVAMWTTLIAVALGIAIANVPVIRRAVTTRIAWFAPKPDFRRSKRRRR</sequence>
<dbReference type="RefSeq" id="WP_003821612.1">
    <property type="nucleotide sequence ID" value="NZ_AP024712.1"/>
</dbReference>
<evidence type="ECO:0000313" key="3">
    <source>
        <dbReference type="Proteomes" id="UP000070092"/>
    </source>
</evidence>
<proteinExistence type="predicted"/>
<gene>
    <name evidence="2" type="ORF">DW137_01610</name>
    <name evidence="1" type="ORF">HMPREF3196_01565</name>
</gene>
<dbReference type="Proteomes" id="UP000283727">
    <property type="component" value="Unassembled WGS sequence"/>
</dbReference>
<dbReference type="Proteomes" id="UP000070092">
    <property type="component" value="Unassembled WGS sequence"/>
</dbReference>
<evidence type="ECO:0000313" key="4">
    <source>
        <dbReference type="Proteomes" id="UP000283727"/>
    </source>
</evidence>
<accession>A0A0E2Z902</accession>
<comment type="caution">
    <text evidence="1">The sequence shown here is derived from an EMBL/GenBank/DDBJ whole genome shotgun (WGS) entry which is preliminary data.</text>
</comment>
<dbReference type="EMBL" id="LRPO01000043">
    <property type="protein sequence ID" value="KWZ80568.1"/>
    <property type="molecule type" value="Genomic_DNA"/>
</dbReference>
<protein>
    <submittedName>
        <fullName evidence="1">Uncharacterized protein</fullName>
    </submittedName>
</protein>
<reference evidence="1 3" key="1">
    <citation type="submission" date="2016-01" db="EMBL/GenBank/DDBJ databases">
        <authorList>
            <person name="Oliw E.H."/>
        </authorList>
    </citation>
    <scope>NUCLEOTIDE SEQUENCE [LARGE SCALE GENOMIC DNA]</scope>
    <source>
        <strain evidence="1 3">MJR8628B</strain>
    </source>
</reference>
<reference evidence="2 4" key="2">
    <citation type="submission" date="2018-08" db="EMBL/GenBank/DDBJ databases">
        <title>A genome reference for cultivated species of the human gut microbiota.</title>
        <authorList>
            <person name="Zou Y."/>
            <person name="Xue W."/>
            <person name="Luo G."/>
        </authorList>
    </citation>
    <scope>NUCLEOTIDE SEQUENCE [LARGE SCALE GENOMIC DNA]</scope>
    <source>
        <strain evidence="2 4">AM12-10</strain>
    </source>
</reference>